<accession>A0ACD0NY15</accession>
<proteinExistence type="predicted"/>
<organism evidence="1 2">
    <name type="scientific">Violaceomyces palustris</name>
    <dbReference type="NCBI Taxonomy" id="1673888"/>
    <lineage>
        <taxon>Eukaryota</taxon>
        <taxon>Fungi</taxon>
        <taxon>Dikarya</taxon>
        <taxon>Basidiomycota</taxon>
        <taxon>Ustilaginomycotina</taxon>
        <taxon>Ustilaginomycetes</taxon>
        <taxon>Violaceomycetales</taxon>
        <taxon>Violaceomycetaceae</taxon>
        <taxon>Violaceomyces</taxon>
    </lineage>
</organism>
<name>A0ACD0NY15_9BASI</name>
<sequence length="269" mass="28838">MSRNEPTTSLPVNKKRRPVGFGLGNAASSRGGTTPKVGERIVTKPNPRYDPATEEDRIERERAAKERKRKRRLDELERTNYRDVGTNLTILPGEVGSSRATLAGILAAKRQGGTEGLDEVLSKAAVSTSTSNVASSSEVQTPQSSKTRRGGASLTNPTPKGSGSPSSGTTTNPNAGEGKRKQSAEVKRLLSSRKGFSSLLEDASGHPLFSSPPNYITASARPSRYPAKPICTICGYWGSITCGRCSEKYCGLKCGATHDETRCEKPLRR</sequence>
<evidence type="ECO:0000313" key="1">
    <source>
        <dbReference type="EMBL" id="PWN50714.1"/>
    </source>
</evidence>
<keyword evidence="2" id="KW-1185">Reference proteome</keyword>
<dbReference type="Proteomes" id="UP000245626">
    <property type="component" value="Unassembled WGS sequence"/>
</dbReference>
<reference evidence="1 2" key="1">
    <citation type="journal article" date="2018" name="Mol. Biol. Evol.">
        <title>Broad Genomic Sampling Reveals a Smut Pathogenic Ancestry of the Fungal Clade Ustilaginomycotina.</title>
        <authorList>
            <person name="Kijpornyongpan T."/>
            <person name="Mondo S.J."/>
            <person name="Barry K."/>
            <person name="Sandor L."/>
            <person name="Lee J."/>
            <person name="Lipzen A."/>
            <person name="Pangilinan J."/>
            <person name="LaButti K."/>
            <person name="Hainaut M."/>
            <person name="Henrissat B."/>
            <person name="Grigoriev I.V."/>
            <person name="Spatafora J.W."/>
            <person name="Aime M.C."/>
        </authorList>
    </citation>
    <scope>NUCLEOTIDE SEQUENCE [LARGE SCALE GENOMIC DNA]</scope>
    <source>
        <strain evidence="1 2">SA 807</strain>
    </source>
</reference>
<dbReference type="EMBL" id="KZ819904">
    <property type="protein sequence ID" value="PWN50714.1"/>
    <property type="molecule type" value="Genomic_DNA"/>
</dbReference>
<evidence type="ECO:0000313" key="2">
    <source>
        <dbReference type="Proteomes" id="UP000245626"/>
    </source>
</evidence>
<protein>
    <submittedName>
        <fullName evidence="1">Uncharacterized protein</fullName>
    </submittedName>
</protein>
<gene>
    <name evidence="1" type="ORF">IE53DRAFT_368669</name>
</gene>